<dbReference type="KEGG" id="chig:CH63R_14533"/>
<keyword evidence="3" id="KW-1185">Reference proteome</keyword>
<feature type="region of interest" description="Disordered" evidence="1">
    <location>
        <begin position="63"/>
        <end position="113"/>
    </location>
</feature>
<dbReference type="VEuPathDB" id="FungiDB:CH63R_14533"/>
<protein>
    <submittedName>
        <fullName evidence="2">Uncharacterized protein</fullName>
    </submittedName>
</protein>
<dbReference type="EMBL" id="LTAN01000012">
    <property type="protein sequence ID" value="OBR01961.1"/>
    <property type="molecule type" value="Genomic_DNA"/>
</dbReference>
<name>A0A1B7XQD6_COLHI</name>
<dbReference type="Proteomes" id="UP000092177">
    <property type="component" value="Chromosome 12"/>
</dbReference>
<reference evidence="3" key="1">
    <citation type="journal article" date="2017" name="BMC Genomics">
        <title>Gapless genome assembly of Colletotrichum higginsianum reveals chromosome structure and association of transposable elements with secondary metabolite gene clusters.</title>
        <authorList>
            <person name="Dallery J.-F."/>
            <person name="Lapalu N."/>
            <person name="Zampounis A."/>
            <person name="Pigne S."/>
            <person name="Luyten I."/>
            <person name="Amselem J."/>
            <person name="Wittenberg A.H.J."/>
            <person name="Zhou S."/>
            <person name="de Queiroz M.V."/>
            <person name="Robin G.P."/>
            <person name="Auger A."/>
            <person name="Hainaut M."/>
            <person name="Henrissat B."/>
            <person name="Kim K.-T."/>
            <person name="Lee Y.-H."/>
            <person name="Lespinet O."/>
            <person name="Schwartz D.C."/>
            <person name="Thon M.R."/>
            <person name="O'Connell R.J."/>
        </authorList>
    </citation>
    <scope>NUCLEOTIDE SEQUENCE [LARGE SCALE GENOMIC DNA]</scope>
    <source>
        <strain evidence="3">IMI 349063</strain>
    </source>
</reference>
<dbReference type="AlphaFoldDB" id="A0A1B7XQD6"/>
<gene>
    <name evidence="2" type="ORF">CH63R_14533</name>
</gene>
<accession>A0A1B7XQD6</accession>
<evidence type="ECO:0000256" key="1">
    <source>
        <dbReference type="SAM" id="MobiDB-lite"/>
    </source>
</evidence>
<evidence type="ECO:0000313" key="3">
    <source>
        <dbReference type="Proteomes" id="UP000092177"/>
    </source>
</evidence>
<dbReference type="RefSeq" id="XP_018150479.1">
    <property type="nucleotide sequence ID" value="XM_018309507.1"/>
</dbReference>
<feature type="compositionally biased region" description="Basic and acidic residues" evidence="1">
    <location>
        <begin position="103"/>
        <end position="113"/>
    </location>
</feature>
<dbReference type="GeneID" id="28873614"/>
<evidence type="ECO:0000313" key="2">
    <source>
        <dbReference type="EMBL" id="OBR01961.1"/>
    </source>
</evidence>
<organism evidence="2 3">
    <name type="scientific">Colletotrichum higginsianum (strain IMI 349063)</name>
    <name type="common">Crucifer anthracnose fungus</name>
    <dbReference type="NCBI Taxonomy" id="759273"/>
    <lineage>
        <taxon>Eukaryota</taxon>
        <taxon>Fungi</taxon>
        <taxon>Dikarya</taxon>
        <taxon>Ascomycota</taxon>
        <taxon>Pezizomycotina</taxon>
        <taxon>Sordariomycetes</taxon>
        <taxon>Hypocreomycetidae</taxon>
        <taxon>Glomerellales</taxon>
        <taxon>Glomerellaceae</taxon>
        <taxon>Colletotrichum</taxon>
        <taxon>Colletotrichum destructivum species complex</taxon>
    </lineage>
</organism>
<sequence>MKKEPASKSVESEETVLRGAVDCIRAIAPHLQHQADYRAEAEDQQEESEQNLAELEAQCWGVGMDEGGVGSSGRRRGHGYDRGQQGAVHQEKEVSRQRLGGARVKEGETEQGA</sequence>
<comment type="caution">
    <text evidence="2">The sequence shown here is derived from an EMBL/GenBank/DDBJ whole genome shotgun (WGS) entry which is preliminary data.</text>
</comment>
<proteinExistence type="predicted"/>